<feature type="domain" description="NIF system FeS cluster assembly NifU C-terminal" evidence="2">
    <location>
        <begin position="11"/>
        <end position="73"/>
    </location>
</feature>
<dbReference type="EMBL" id="LS483447">
    <property type="protein sequence ID" value="SQH73923.1"/>
    <property type="molecule type" value="Genomic_DNA"/>
</dbReference>
<dbReference type="KEGG" id="pcre:NCTC12858_01802"/>
<dbReference type="RefSeq" id="WP_023936505.1">
    <property type="nucleotide sequence ID" value="NZ_FUXH01000003.1"/>
</dbReference>
<dbReference type="PANTHER" id="PTHR11178">
    <property type="entry name" value="IRON-SULFUR CLUSTER SCAFFOLD PROTEIN NFU-RELATED"/>
    <property type="match status" value="1"/>
</dbReference>
<comment type="similarity">
    <text evidence="1">Belongs to the NifU family.</text>
</comment>
<dbReference type="Proteomes" id="UP000249300">
    <property type="component" value="Chromosome 1"/>
</dbReference>
<dbReference type="Proteomes" id="UP000030136">
    <property type="component" value="Unassembled WGS sequence"/>
</dbReference>
<evidence type="ECO:0000259" key="2">
    <source>
        <dbReference type="Pfam" id="PF01106"/>
    </source>
</evidence>
<reference evidence="4 6" key="2">
    <citation type="submission" date="2018-06" db="EMBL/GenBank/DDBJ databases">
        <authorList>
            <consortium name="Pathogen Informatics"/>
            <person name="Doyle S."/>
        </authorList>
    </citation>
    <scope>NUCLEOTIDE SEQUENCE [LARGE SCALE GENOMIC DNA]</scope>
    <source>
        <strain evidence="4 6">NCTC12858</strain>
    </source>
</reference>
<keyword evidence="6" id="KW-1185">Reference proteome</keyword>
<dbReference type="InterPro" id="IPR001075">
    <property type="entry name" value="NIF_FeS_clus_asmbl_NifU_C"/>
</dbReference>
<dbReference type="OrthoDB" id="9796965at2"/>
<dbReference type="InterPro" id="IPR034904">
    <property type="entry name" value="FSCA_dom_sf"/>
</dbReference>
<evidence type="ECO:0000313" key="6">
    <source>
        <dbReference type="Proteomes" id="UP000249300"/>
    </source>
</evidence>
<dbReference type="Gene3D" id="3.30.300.130">
    <property type="entry name" value="Fe-S cluster assembly (FSCA)"/>
    <property type="match status" value="1"/>
</dbReference>
<name>A0A0A2FSK7_9PORP</name>
<dbReference type="STRING" id="393921.HQ45_03620"/>
<reference evidence="3 5" key="1">
    <citation type="submission" date="2014-08" db="EMBL/GenBank/DDBJ databases">
        <title>Porphyromonas crevioricanis strain:COT-253_OH1447 Genome sequencing.</title>
        <authorList>
            <person name="Wallis C."/>
            <person name="Deusch O."/>
            <person name="O'Flynn C."/>
            <person name="Davis I."/>
            <person name="Jospin G."/>
            <person name="Darling A.E."/>
            <person name="Coil D.A."/>
            <person name="Alexiev A."/>
            <person name="Horsfall A."/>
            <person name="Kirkwood N."/>
            <person name="Harris S."/>
            <person name="Eisen J.A."/>
        </authorList>
    </citation>
    <scope>NUCLEOTIDE SEQUENCE [LARGE SCALE GENOMIC DNA]</scope>
    <source>
        <strain evidence="5">COT-253 OH1447</strain>
        <strain evidence="3">COT-253_OH1447</strain>
    </source>
</reference>
<dbReference type="eggNOG" id="COG0694">
    <property type="taxonomic scope" value="Bacteria"/>
</dbReference>
<evidence type="ECO:0000313" key="3">
    <source>
        <dbReference type="EMBL" id="KGN94116.1"/>
    </source>
</evidence>
<proteinExistence type="inferred from homology"/>
<dbReference type="AlphaFoldDB" id="A0A0A2FSK7"/>
<gene>
    <name evidence="3" type="ORF">HQ38_06115</name>
    <name evidence="4" type="ORF">NCTC12858_01802</name>
</gene>
<evidence type="ECO:0000256" key="1">
    <source>
        <dbReference type="ARBA" id="ARBA00006420"/>
    </source>
</evidence>
<dbReference type="GO" id="GO:0005506">
    <property type="term" value="F:iron ion binding"/>
    <property type="evidence" value="ECO:0007669"/>
    <property type="project" value="InterPro"/>
</dbReference>
<dbReference type="GO" id="GO:0016226">
    <property type="term" value="P:iron-sulfur cluster assembly"/>
    <property type="evidence" value="ECO:0007669"/>
    <property type="project" value="InterPro"/>
</dbReference>
<dbReference type="PANTHER" id="PTHR11178:SF1">
    <property type="entry name" value="NFU1 IRON-SULFUR CLUSTER SCAFFOLD HOMOLOG, MITOCHONDRIAL"/>
    <property type="match status" value="1"/>
</dbReference>
<dbReference type="EMBL" id="JQJC01000020">
    <property type="protein sequence ID" value="KGN94116.1"/>
    <property type="molecule type" value="Genomic_DNA"/>
</dbReference>
<dbReference type="GO" id="GO:0051536">
    <property type="term" value="F:iron-sulfur cluster binding"/>
    <property type="evidence" value="ECO:0007669"/>
    <property type="project" value="InterPro"/>
</dbReference>
<evidence type="ECO:0000313" key="4">
    <source>
        <dbReference type="EMBL" id="SQH73923.1"/>
    </source>
</evidence>
<organism evidence="3 5">
    <name type="scientific">Porphyromonas crevioricanis</name>
    <dbReference type="NCBI Taxonomy" id="393921"/>
    <lineage>
        <taxon>Bacteria</taxon>
        <taxon>Pseudomonadati</taxon>
        <taxon>Bacteroidota</taxon>
        <taxon>Bacteroidia</taxon>
        <taxon>Bacteroidales</taxon>
        <taxon>Porphyromonadaceae</taxon>
        <taxon>Porphyromonas</taxon>
    </lineage>
</organism>
<accession>A0A0A2FSK7</accession>
<dbReference type="SUPFAM" id="SSF117916">
    <property type="entry name" value="Fe-S cluster assembly (FSCA) domain-like"/>
    <property type="match status" value="1"/>
</dbReference>
<evidence type="ECO:0000313" key="5">
    <source>
        <dbReference type="Proteomes" id="UP000030136"/>
    </source>
</evidence>
<dbReference type="Pfam" id="PF01106">
    <property type="entry name" value="NifU"/>
    <property type="match status" value="1"/>
</dbReference>
<sequence length="100" mass="10799">MTRKLPTESEIKEVLDRDVRPSLMNHSGDVQLKSIRPDGTVVVEFLGSCRFCPAALDTLESLIGGAFANSFPQSNLRVVLGGGVSDSLLSEAKRLMGKTH</sequence>
<protein>
    <submittedName>
        <fullName evidence="4">IscR-regulated protein YhgI</fullName>
    </submittedName>
</protein>